<dbReference type="InterPro" id="IPR000448">
    <property type="entry name" value="Rhabdo_ncapsid"/>
</dbReference>
<dbReference type="AlphaFoldDB" id="A0A9P0BGI2"/>
<organism evidence="3 4">
    <name type="scientific">Brassicogethes aeneus</name>
    <name type="common">Rape pollen beetle</name>
    <name type="synonym">Meligethes aeneus</name>
    <dbReference type="NCBI Taxonomy" id="1431903"/>
    <lineage>
        <taxon>Eukaryota</taxon>
        <taxon>Metazoa</taxon>
        <taxon>Ecdysozoa</taxon>
        <taxon>Arthropoda</taxon>
        <taxon>Hexapoda</taxon>
        <taxon>Insecta</taxon>
        <taxon>Pterygota</taxon>
        <taxon>Neoptera</taxon>
        <taxon>Endopterygota</taxon>
        <taxon>Coleoptera</taxon>
        <taxon>Polyphaga</taxon>
        <taxon>Cucujiformia</taxon>
        <taxon>Nitidulidae</taxon>
        <taxon>Meligethinae</taxon>
        <taxon>Brassicogethes</taxon>
    </lineage>
</organism>
<dbReference type="InterPro" id="IPR035961">
    <property type="entry name" value="Rhabdovirus_nucleoprotein-like"/>
</dbReference>
<evidence type="ECO:0000313" key="3">
    <source>
        <dbReference type="EMBL" id="CAH0562739.1"/>
    </source>
</evidence>
<reference evidence="3" key="1">
    <citation type="submission" date="2021-12" db="EMBL/GenBank/DDBJ databases">
        <authorList>
            <person name="King R."/>
        </authorList>
    </citation>
    <scope>NUCLEOTIDE SEQUENCE</scope>
</reference>
<dbReference type="InterPro" id="IPR023330">
    <property type="entry name" value="Rhabdovirus_ncapsid_N"/>
</dbReference>
<evidence type="ECO:0000313" key="4">
    <source>
        <dbReference type="Proteomes" id="UP001154078"/>
    </source>
</evidence>
<name>A0A9P0BGI2_BRAAE</name>
<dbReference type="Gene3D" id="1.10.3570.10">
    <property type="entry name" value="Rhabdovirus nucleocapsid protein like domain"/>
    <property type="match status" value="1"/>
</dbReference>
<dbReference type="EMBL" id="OV121139">
    <property type="protein sequence ID" value="CAH0562739.1"/>
    <property type="molecule type" value="Genomic_DNA"/>
</dbReference>
<feature type="compositionally biased region" description="Basic and acidic residues" evidence="1">
    <location>
        <begin position="230"/>
        <end position="242"/>
    </location>
</feature>
<dbReference type="Pfam" id="PF00945">
    <property type="entry name" value="Rhabdo_ncap"/>
    <property type="match status" value="1"/>
</dbReference>
<gene>
    <name evidence="3" type="ORF">MELIAE_LOCUS11762</name>
</gene>
<dbReference type="OrthoDB" id="6774217at2759"/>
<protein>
    <recommendedName>
        <fullName evidence="2">Rhabdovirus nucleocapsid domain-containing protein</fullName>
    </recommendedName>
</protein>
<proteinExistence type="predicted"/>
<feature type="compositionally biased region" description="Basic residues" evidence="1">
    <location>
        <begin position="249"/>
        <end position="264"/>
    </location>
</feature>
<evidence type="ECO:0000259" key="2">
    <source>
        <dbReference type="Pfam" id="PF00945"/>
    </source>
</evidence>
<evidence type="ECO:0000256" key="1">
    <source>
        <dbReference type="SAM" id="MobiDB-lite"/>
    </source>
</evidence>
<dbReference type="Proteomes" id="UP001154078">
    <property type="component" value="Chromosome 8"/>
</dbReference>
<sequence>MAASMKRVSTGTVVTPLAPSSKIEVQYPADWFKSNPDQKPKLKYYKEMEADEDWKSYGLVICKAGNKCNPFSMVELQEEQETANHDSKPAAEDDYAWMATYLLGIYRLVRATEQDYRSTLCERINDQMKSFKSTAGSLTDVVAEFSNWINDATYLKIVACVDMFYNRFPKAPLAAVRVICFEAGRCPFLRRCFVNCSFNNRSFTISEGPTESRETIEMCRILTDTPEKVELEAEQAGRDKKASSVKNNFTKKKKTEKRNRKLKQLKGDSSEDEQVWEASDDSLDDIDPFSVSSNDFEVETDDFFEVCTP</sequence>
<dbReference type="SUPFAM" id="SSF140809">
    <property type="entry name" value="Rhabdovirus nucleoprotein-like"/>
    <property type="match status" value="1"/>
</dbReference>
<feature type="domain" description="Rhabdovirus nucleocapsid" evidence="2">
    <location>
        <begin position="50"/>
        <end position="178"/>
    </location>
</feature>
<keyword evidence="4" id="KW-1185">Reference proteome</keyword>
<feature type="region of interest" description="Disordered" evidence="1">
    <location>
        <begin position="230"/>
        <end position="294"/>
    </location>
</feature>
<feature type="compositionally biased region" description="Acidic residues" evidence="1">
    <location>
        <begin position="270"/>
        <end position="287"/>
    </location>
</feature>
<accession>A0A9P0BGI2</accession>